<dbReference type="PROSITE" id="PS51186">
    <property type="entry name" value="GNAT"/>
    <property type="match status" value="1"/>
</dbReference>
<dbReference type="InterPro" id="IPR016181">
    <property type="entry name" value="Acyl_CoA_acyltransferase"/>
</dbReference>
<dbReference type="Gene3D" id="3.40.630.30">
    <property type="match status" value="1"/>
</dbReference>
<reference evidence="2 3" key="1">
    <citation type="submission" date="2020-08" db="EMBL/GenBank/DDBJ databases">
        <title>Genomic Encyclopedia of Type Strains, Phase IV (KMG-IV): sequencing the most valuable type-strain genomes for metagenomic binning, comparative biology and taxonomic classification.</title>
        <authorList>
            <person name="Goeker M."/>
        </authorList>
    </citation>
    <scope>NUCLEOTIDE SEQUENCE [LARGE SCALE GENOMIC DNA]</scope>
    <source>
        <strain evidence="2 3">DSM 102235</strain>
    </source>
</reference>
<dbReference type="SUPFAM" id="SSF55729">
    <property type="entry name" value="Acyl-CoA N-acyltransferases (Nat)"/>
    <property type="match status" value="1"/>
</dbReference>
<comment type="caution">
    <text evidence="2">The sequence shown here is derived from an EMBL/GenBank/DDBJ whole genome shotgun (WGS) entry which is preliminary data.</text>
</comment>
<evidence type="ECO:0000259" key="1">
    <source>
        <dbReference type="PROSITE" id="PS51186"/>
    </source>
</evidence>
<accession>A0A7W6DQ87</accession>
<dbReference type="InterPro" id="IPR000182">
    <property type="entry name" value="GNAT_dom"/>
</dbReference>
<dbReference type="GO" id="GO:0016747">
    <property type="term" value="F:acyltransferase activity, transferring groups other than amino-acyl groups"/>
    <property type="evidence" value="ECO:0007669"/>
    <property type="project" value="InterPro"/>
</dbReference>
<name>A0A7W6DQ87_9RHOB</name>
<feature type="domain" description="N-acetyltransferase" evidence="1">
    <location>
        <begin position="12"/>
        <end position="143"/>
    </location>
</feature>
<organism evidence="2 3">
    <name type="scientific">Sagittula marina</name>
    <dbReference type="NCBI Taxonomy" id="943940"/>
    <lineage>
        <taxon>Bacteria</taxon>
        <taxon>Pseudomonadati</taxon>
        <taxon>Pseudomonadota</taxon>
        <taxon>Alphaproteobacteria</taxon>
        <taxon>Rhodobacterales</taxon>
        <taxon>Roseobacteraceae</taxon>
        <taxon>Sagittula</taxon>
    </lineage>
</organism>
<proteinExistence type="predicted"/>
<dbReference type="PANTHER" id="PTHR47237:SF2">
    <property type="entry name" value="BLL4206 PROTEIN"/>
    <property type="match status" value="1"/>
</dbReference>
<dbReference type="Proteomes" id="UP000541426">
    <property type="component" value="Unassembled WGS sequence"/>
</dbReference>
<dbReference type="EMBL" id="JACIEJ010000003">
    <property type="protein sequence ID" value="MBB3984957.1"/>
    <property type="molecule type" value="Genomic_DNA"/>
</dbReference>
<dbReference type="InterPro" id="IPR041496">
    <property type="entry name" value="YitH/HolE_GNAT"/>
</dbReference>
<keyword evidence="2" id="KW-0808">Transferase</keyword>
<evidence type="ECO:0000313" key="3">
    <source>
        <dbReference type="Proteomes" id="UP000541426"/>
    </source>
</evidence>
<dbReference type="RefSeq" id="WP_183964120.1">
    <property type="nucleotide sequence ID" value="NZ_BAABBZ010000059.1"/>
</dbReference>
<gene>
    <name evidence="2" type="ORF">GGQ68_001286</name>
</gene>
<keyword evidence="3" id="KW-1185">Reference proteome</keyword>
<dbReference type="Pfam" id="PF00583">
    <property type="entry name" value="Acetyltransf_1"/>
    <property type="match status" value="1"/>
</dbReference>
<protein>
    <submittedName>
        <fullName evidence="2">GNAT superfamily N-acetyltransferase</fullName>
    </submittedName>
</protein>
<sequence length="276" mass="29390">MTQVVSSPSPAIELVPFAEAHLPEAQGQSQAVQWPHRIEDWKLHLAISQGVAAVADGRVMGTALCSLFGPVAAVNMIIADAAMRGRGLGRRLMEHVITLARDREMRLVAPQDGLPLYRKLGFEDCGHVVQLQGTACAATPELPVTFAPANLHKLAEMDTEASGMARGPLLSRIADSGETLTTTGGFAILRRFGKGHVLGPVVARDATAARSLIAAGVNHMQGRFLRIDLIEERGLVPFVEELGLTVVGGGTSMVRNPKARTDGDYQTHAMISQAHG</sequence>
<dbReference type="PANTHER" id="PTHR47237">
    <property type="entry name" value="SLL0310 PROTEIN"/>
    <property type="match status" value="1"/>
</dbReference>
<dbReference type="Pfam" id="PF18014">
    <property type="entry name" value="Acetyltransf_18"/>
    <property type="match status" value="1"/>
</dbReference>
<dbReference type="Gene3D" id="3.40.630.90">
    <property type="match status" value="1"/>
</dbReference>
<dbReference type="CDD" id="cd04301">
    <property type="entry name" value="NAT_SF"/>
    <property type="match status" value="1"/>
</dbReference>
<dbReference type="InterPro" id="IPR052729">
    <property type="entry name" value="Acyl/Acetyltrans_Enzymes"/>
</dbReference>
<dbReference type="AlphaFoldDB" id="A0A7W6DQ87"/>
<evidence type="ECO:0000313" key="2">
    <source>
        <dbReference type="EMBL" id="MBB3984957.1"/>
    </source>
</evidence>